<dbReference type="SUPFAM" id="SSF57850">
    <property type="entry name" value="RING/U-box"/>
    <property type="match status" value="1"/>
</dbReference>
<dbReference type="InterPro" id="IPR006574">
    <property type="entry name" value="PRY"/>
</dbReference>
<evidence type="ECO:0000256" key="4">
    <source>
        <dbReference type="PROSITE-ProRule" id="PRU00175"/>
    </source>
</evidence>
<dbReference type="SMART" id="SM00449">
    <property type="entry name" value="SPRY"/>
    <property type="match status" value="1"/>
</dbReference>
<reference evidence="7" key="1">
    <citation type="submission" date="2020-03" db="EMBL/GenBank/DDBJ databases">
        <title>Studies in the Genomics of Life Span.</title>
        <authorList>
            <person name="Glass D."/>
        </authorList>
    </citation>
    <scope>NUCLEOTIDE SEQUENCE</scope>
    <source>
        <strain evidence="7">SUZIE</strain>
        <tissue evidence="7">Muscle</tissue>
    </source>
</reference>
<keyword evidence="8" id="KW-1185">Reference proteome</keyword>
<dbReference type="EMBL" id="JAATJV010163174">
    <property type="protein sequence ID" value="MBZ3871253.1"/>
    <property type="molecule type" value="Genomic_DNA"/>
</dbReference>
<gene>
    <name evidence="7" type="ORF">SUZIE_112015</name>
</gene>
<dbReference type="PROSITE" id="PS50188">
    <property type="entry name" value="B302_SPRY"/>
    <property type="match status" value="1"/>
</dbReference>
<dbReference type="InterPro" id="IPR013083">
    <property type="entry name" value="Znf_RING/FYVE/PHD"/>
</dbReference>
<dbReference type="PANTHER" id="PTHR24103">
    <property type="entry name" value="E3 UBIQUITIN-PROTEIN LIGASE TRIM"/>
    <property type="match status" value="1"/>
</dbReference>
<sequence>MAEHFREACACHVCSGYLETPVRLECGYVCCQRCLDSLQKEPLGEGLLCPHCSTVSEKEDIQHVSQLDRIVSRVKELEPKLRATLQLNPRVKKFQVDVTLDVDTAHSHLVISEDLRSVRCGRHAQRQGAHAESFDTALCVLGAPLRASGRSYWEVDVGASREWDVGACADTARRRGPLLLSTERGFWTVGLRQGELFAACTVPMTQLRLLPRLRRLGILLDADLGLLSFCDVADAVLASLLASLPAGLPAGLCVLLDLGRRSRSSMPCGVRTKRQEVELVVPFLGVSTGSLLSLGPDAVSVLIKF</sequence>
<dbReference type="Pfam" id="PF00622">
    <property type="entry name" value="SPRY"/>
    <property type="match status" value="1"/>
</dbReference>
<evidence type="ECO:0000256" key="2">
    <source>
        <dbReference type="ARBA" id="ARBA00022771"/>
    </source>
</evidence>
<keyword evidence="1" id="KW-0479">Metal-binding</keyword>
<accession>A0AA41MG73</accession>
<keyword evidence="2 4" id="KW-0863">Zinc-finger</keyword>
<comment type="caution">
    <text evidence="7">The sequence shown here is derived from an EMBL/GenBank/DDBJ whole genome shotgun (WGS) entry which is preliminary data.</text>
</comment>
<dbReference type="Gene3D" id="2.60.120.920">
    <property type="match status" value="1"/>
</dbReference>
<dbReference type="InterPro" id="IPR003879">
    <property type="entry name" value="Butyrophylin_SPRY"/>
</dbReference>
<dbReference type="InterPro" id="IPR003877">
    <property type="entry name" value="SPRY_dom"/>
</dbReference>
<dbReference type="Pfam" id="PF11002">
    <property type="entry name" value="RDM"/>
    <property type="match status" value="1"/>
</dbReference>
<keyword evidence="3" id="KW-0862">Zinc</keyword>
<dbReference type="SMART" id="SM00589">
    <property type="entry name" value="PRY"/>
    <property type="match status" value="1"/>
</dbReference>
<feature type="domain" description="B30.2/SPRY" evidence="6">
    <location>
        <begin position="78"/>
        <end position="299"/>
    </location>
</feature>
<evidence type="ECO:0000256" key="1">
    <source>
        <dbReference type="ARBA" id="ARBA00022723"/>
    </source>
</evidence>
<evidence type="ECO:0000259" key="5">
    <source>
        <dbReference type="PROSITE" id="PS50089"/>
    </source>
</evidence>
<dbReference type="InterPro" id="IPR013320">
    <property type="entry name" value="ConA-like_dom_sf"/>
</dbReference>
<dbReference type="Proteomes" id="UP001166674">
    <property type="component" value="Unassembled WGS sequence"/>
</dbReference>
<dbReference type="InterPro" id="IPR043136">
    <property type="entry name" value="B30.2/SPRY_sf"/>
</dbReference>
<evidence type="ECO:0000259" key="6">
    <source>
        <dbReference type="PROSITE" id="PS50188"/>
    </source>
</evidence>
<dbReference type="SUPFAM" id="SSF49899">
    <property type="entry name" value="Concanavalin A-like lectins/glucanases"/>
    <property type="match status" value="1"/>
</dbReference>
<evidence type="ECO:0000313" key="8">
    <source>
        <dbReference type="Proteomes" id="UP001166674"/>
    </source>
</evidence>
<protein>
    <submittedName>
        <fullName evidence="7">Ret finger protein-like 4A</fullName>
    </submittedName>
</protein>
<dbReference type="Pfam" id="PF15227">
    <property type="entry name" value="zf-C3HC4_4"/>
    <property type="match status" value="1"/>
</dbReference>
<dbReference type="InterPro" id="IPR050143">
    <property type="entry name" value="TRIM/RBCC"/>
</dbReference>
<dbReference type="GO" id="GO:0008270">
    <property type="term" value="F:zinc ion binding"/>
    <property type="evidence" value="ECO:0007669"/>
    <property type="project" value="UniProtKB-KW"/>
</dbReference>
<dbReference type="PROSITE" id="PS50089">
    <property type="entry name" value="ZF_RING_2"/>
    <property type="match status" value="1"/>
</dbReference>
<dbReference type="PRINTS" id="PR01407">
    <property type="entry name" value="BUTYPHLNCDUF"/>
</dbReference>
<dbReference type="InterPro" id="IPR001841">
    <property type="entry name" value="Znf_RING"/>
</dbReference>
<feature type="domain" description="RING-type" evidence="5">
    <location>
        <begin position="11"/>
        <end position="53"/>
    </location>
</feature>
<evidence type="ECO:0000313" key="7">
    <source>
        <dbReference type="EMBL" id="MBZ3871253.1"/>
    </source>
</evidence>
<dbReference type="AlphaFoldDB" id="A0AA41MG73"/>
<organism evidence="7 8">
    <name type="scientific">Sciurus carolinensis</name>
    <name type="common">Eastern gray squirrel</name>
    <dbReference type="NCBI Taxonomy" id="30640"/>
    <lineage>
        <taxon>Eukaryota</taxon>
        <taxon>Metazoa</taxon>
        <taxon>Chordata</taxon>
        <taxon>Craniata</taxon>
        <taxon>Vertebrata</taxon>
        <taxon>Euteleostomi</taxon>
        <taxon>Mammalia</taxon>
        <taxon>Eutheria</taxon>
        <taxon>Euarchontoglires</taxon>
        <taxon>Glires</taxon>
        <taxon>Rodentia</taxon>
        <taxon>Sciuromorpha</taxon>
        <taxon>Sciuridae</taxon>
        <taxon>Sciurinae</taxon>
        <taxon>Sciurini</taxon>
        <taxon>Sciurus</taxon>
    </lineage>
</organism>
<dbReference type="InterPro" id="IPR022723">
    <property type="entry name" value="RDM_domain_RFPL"/>
</dbReference>
<dbReference type="InterPro" id="IPR001870">
    <property type="entry name" value="B30.2/SPRY"/>
</dbReference>
<dbReference type="Pfam" id="PF13765">
    <property type="entry name" value="PRY"/>
    <property type="match status" value="1"/>
</dbReference>
<name>A0AA41MG73_SCICA</name>
<evidence type="ECO:0000256" key="3">
    <source>
        <dbReference type="ARBA" id="ARBA00022833"/>
    </source>
</evidence>
<proteinExistence type="predicted"/>
<dbReference type="Gene3D" id="3.30.40.10">
    <property type="entry name" value="Zinc/RING finger domain, C3HC4 (zinc finger)"/>
    <property type="match status" value="1"/>
</dbReference>